<evidence type="ECO:0000259" key="5">
    <source>
        <dbReference type="Pfam" id="PF13407"/>
    </source>
</evidence>
<dbReference type="OrthoDB" id="245475at2"/>
<feature type="chain" id="PRO_5005274847" evidence="4">
    <location>
        <begin position="23"/>
        <end position="363"/>
    </location>
</feature>
<evidence type="ECO:0000256" key="2">
    <source>
        <dbReference type="ARBA" id="ARBA00007639"/>
    </source>
</evidence>
<dbReference type="PANTHER" id="PTHR46847">
    <property type="entry name" value="D-ALLOSE-BINDING PERIPLASMIC PROTEIN-RELATED"/>
    <property type="match status" value="1"/>
</dbReference>
<feature type="domain" description="Periplasmic binding protein" evidence="5">
    <location>
        <begin position="27"/>
        <end position="283"/>
    </location>
</feature>
<dbReference type="InterPro" id="IPR028082">
    <property type="entry name" value="Peripla_BP_I"/>
</dbReference>
<evidence type="ECO:0000256" key="4">
    <source>
        <dbReference type="SAM" id="SignalP"/>
    </source>
</evidence>
<comment type="caution">
    <text evidence="6">The sequence shown here is derived from an EMBL/GenBank/DDBJ whole genome shotgun (WGS) entry which is preliminary data.</text>
</comment>
<keyword evidence="3 4" id="KW-0732">Signal</keyword>
<dbReference type="RefSeq" id="WP_048365826.1">
    <property type="nucleotide sequence ID" value="NZ_JAAEBV010000008.1"/>
</dbReference>
<dbReference type="GO" id="GO:0030313">
    <property type="term" value="C:cell envelope"/>
    <property type="evidence" value="ECO:0007669"/>
    <property type="project" value="UniProtKB-SubCell"/>
</dbReference>
<dbReference type="GO" id="GO:0055085">
    <property type="term" value="P:transmembrane transport"/>
    <property type="evidence" value="ECO:0007669"/>
    <property type="project" value="UniProtKB-ARBA"/>
</dbReference>
<comment type="similarity">
    <text evidence="2">Belongs to the bacterial solute-binding protein 2 family.</text>
</comment>
<gene>
    <name evidence="6" type="ORF">TU86_18845</name>
</gene>
<dbReference type="PATRIC" id="fig|1608994.3.peg.4482"/>
<dbReference type="EMBL" id="JYLF01000009">
    <property type="protein sequence ID" value="KMN12308.1"/>
    <property type="molecule type" value="Genomic_DNA"/>
</dbReference>
<sequence>MLKFLRQCVVVLCLPFSMVAHSATVLFLNPGNADETFWVSYSQFMQAAAQDLGMHLEVQYAGRSPDTSIAQARAALQGARRPDYLVFVNEQYIAPQILRLSQGSGVKLFMVNNGLTGEQIQMVGPDAGNYSTWVGSMVTNDEEGGYLMLNELVRQHAALGPAKTLDLVAFLGVKNTPASRWREKGMLRALREHPQVRLRQMVYGEWSQQRAYEQATQLFKRYPDTALVWSANDEMAFGAMHAAQEAGRVPGRDMLFSAVNSSIPALEARIDGRLSALVAGHFTLGGWAMVLLNDDAKGIDFTRFGGRDRQVPLLQLIDVEQAKHLLSITREQNYQLPFKRFSAQGKPDSYVYPFSLKSLLNAP</sequence>
<dbReference type="Gene3D" id="3.40.50.2300">
    <property type="match status" value="2"/>
</dbReference>
<evidence type="ECO:0000256" key="3">
    <source>
        <dbReference type="ARBA" id="ARBA00022729"/>
    </source>
</evidence>
<reference evidence="6 7" key="1">
    <citation type="submission" date="2015-02" db="EMBL/GenBank/DDBJ databases">
        <title>Pseudomonas helleri sp. nov. and Pseudomonas weihenstephanensis sp. nov., isolated from raw cows milk.</title>
        <authorList>
            <person name="von Neubeck M."/>
            <person name="Huptas C."/>
            <person name="Wenning M."/>
            <person name="Scherer S."/>
        </authorList>
    </citation>
    <scope>NUCLEOTIDE SEQUENCE [LARGE SCALE GENOMIC DNA]</scope>
    <source>
        <strain evidence="6 7">DSM 29166</strain>
    </source>
</reference>
<evidence type="ECO:0000313" key="6">
    <source>
        <dbReference type="EMBL" id="KMN12308.1"/>
    </source>
</evidence>
<evidence type="ECO:0000313" key="7">
    <source>
        <dbReference type="Proteomes" id="UP000036325"/>
    </source>
</evidence>
<organism evidence="6 7">
    <name type="scientific">Pseudomonas weihenstephanensis</name>
    <dbReference type="NCBI Taxonomy" id="1608994"/>
    <lineage>
        <taxon>Bacteria</taxon>
        <taxon>Pseudomonadati</taxon>
        <taxon>Pseudomonadota</taxon>
        <taxon>Gammaproteobacteria</taxon>
        <taxon>Pseudomonadales</taxon>
        <taxon>Pseudomonadaceae</taxon>
        <taxon>Pseudomonas</taxon>
    </lineage>
</organism>
<dbReference type="STRING" id="1608994.TU86_18845"/>
<evidence type="ECO:0000256" key="1">
    <source>
        <dbReference type="ARBA" id="ARBA00004196"/>
    </source>
</evidence>
<dbReference type="SUPFAM" id="SSF53822">
    <property type="entry name" value="Periplasmic binding protein-like I"/>
    <property type="match status" value="1"/>
</dbReference>
<dbReference type="GO" id="GO:0030246">
    <property type="term" value="F:carbohydrate binding"/>
    <property type="evidence" value="ECO:0007669"/>
    <property type="project" value="UniProtKB-ARBA"/>
</dbReference>
<protein>
    <submittedName>
        <fullName evidence="6">LacI family transcriptional regulator</fullName>
    </submittedName>
</protein>
<proteinExistence type="inferred from homology"/>
<name>A0A0J6IJ32_9PSED</name>
<dbReference type="Proteomes" id="UP000036325">
    <property type="component" value="Unassembled WGS sequence"/>
</dbReference>
<comment type="subcellular location">
    <subcellularLocation>
        <location evidence="1">Cell envelope</location>
    </subcellularLocation>
</comment>
<dbReference type="InterPro" id="IPR025997">
    <property type="entry name" value="SBP_2_dom"/>
</dbReference>
<dbReference type="CDD" id="cd06324">
    <property type="entry name" value="PBP1_ABC_sugar_binding-like"/>
    <property type="match status" value="1"/>
</dbReference>
<accession>A0A0J6IJ32</accession>
<dbReference type="PANTHER" id="PTHR46847:SF2">
    <property type="entry name" value="ABC TRANSPORTER SUGAR-BINDING PROTEIN"/>
    <property type="match status" value="1"/>
</dbReference>
<dbReference type="Pfam" id="PF13407">
    <property type="entry name" value="Peripla_BP_4"/>
    <property type="match status" value="1"/>
</dbReference>
<feature type="signal peptide" evidence="4">
    <location>
        <begin position="1"/>
        <end position="22"/>
    </location>
</feature>
<dbReference type="AlphaFoldDB" id="A0A0J6IJ32"/>